<gene>
    <name evidence="5" type="primary">LOC111011395</name>
</gene>
<dbReference type="InterPro" id="IPR002885">
    <property type="entry name" value="PPR_rpt"/>
</dbReference>
<evidence type="ECO:0000256" key="2">
    <source>
        <dbReference type="PROSITE-ProRule" id="PRU00708"/>
    </source>
</evidence>
<feature type="repeat" description="PPR" evidence="2">
    <location>
        <begin position="152"/>
        <end position="186"/>
    </location>
</feature>
<keyword evidence="4" id="KW-1185">Reference proteome</keyword>
<dbReference type="InterPro" id="IPR011990">
    <property type="entry name" value="TPR-like_helical_dom_sf"/>
</dbReference>
<dbReference type="KEGG" id="mcha:111011395"/>
<dbReference type="Proteomes" id="UP000504603">
    <property type="component" value="Unplaced"/>
</dbReference>
<evidence type="ECO:0000256" key="1">
    <source>
        <dbReference type="ARBA" id="ARBA00022737"/>
    </source>
</evidence>
<dbReference type="PROSITE" id="PS51375">
    <property type="entry name" value="PPR"/>
    <property type="match status" value="2"/>
</dbReference>
<accession>A0A6J1CI57</accession>
<dbReference type="InterPro" id="IPR044646">
    <property type="entry name" value="EMB1417-like"/>
</dbReference>
<sequence>MELWKTFLLRSSMAHSPVQASLSSSSASNRMRTLIYSFPVISKRIESVKFSWSASSTVVCAAKGPRPRYPRVWKTRKRIGTISKAAKLVDCVKGLSNVKEEVYGALDSFIAWELEFPLITVKKALKTLEIQREWKRIIQLTKWMLSKGQGRTMGSYFTLLNALAEDGRLDEAEELWNKLFSQYLESMPRMFFHKMISLYYDQGMHDKLFEVFADMEELGVQPNTEIVTMIGNVFQELGMFDKYEKLKKKYPPLKWEYRYVKGKRVRIRAKYLNEYGNSNNGSSELDQKDDSSIKLLEEAETVSKDSSLEDEEMREDPDEILEDESKLEAPDFEYNFMGYGRL</sequence>
<evidence type="ECO:0000256" key="3">
    <source>
        <dbReference type="SAM" id="MobiDB-lite"/>
    </source>
</evidence>
<feature type="repeat" description="PPR" evidence="2">
    <location>
        <begin position="188"/>
        <end position="222"/>
    </location>
</feature>
<dbReference type="Pfam" id="PF01535">
    <property type="entry name" value="PPR"/>
    <property type="match status" value="2"/>
</dbReference>
<proteinExistence type="predicted"/>
<feature type="compositionally biased region" description="Acidic residues" evidence="3">
    <location>
        <begin position="308"/>
        <end position="322"/>
    </location>
</feature>
<dbReference type="PANTHER" id="PTHR46782">
    <property type="entry name" value="OS01G0757700 PROTEIN"/>
    <property type="match status" value="1"/>
</dbReference>
<organism evidence="4 5">
    <name type="scientific">Momordica charantia</name>
    <name type="common">Bitter gourd</name>
    <name type="synonym">Balsam pear</name>
    <dbReference type="NCBI Taxonomy" id="3673"/>
    <lineage>
        <taxon>Eukaryota</taxon>
        <taxon>Viridiplantae</taxon>
        <taxon>Streptophyta</taxon>
        <taxon>Embryophyta</taxon>
        <taxon>Tracheophyta</taxon>
        <taxon>Spermatophyta</taxon>
        <taxon>Magnoliopsida</taxon>
        <taxon>eudicotyledons</taxon>
        <taxon>Gunneridae</taxon>
        <taxon>Pentapetalae</taxon>
        <taxon>rosids</taxon>
        <taxon>fabids</taxon>
        <taxon>Cucurbitales</taxon>
        <taxon>Cucurbitaceae</taxon>
        <taxon>Momordiceae</taxon>
        <taxon>Momordica</taxon>
    </lineage>
</organism>
<evidence type="ECO:0000313" key="5">
    <source>
        <dbReference type="RefSeq" id="XP_022140817.1"/>
    </source>
</evidence>
<dbReference type="Gene3D" id="1.25.40.10">
    <property type="entry name" value="Tetratricopeptide repeat domain"/>
    <property type="match status" value="1"/>
</dbReference>
<name>A0A6J1CI57_MOMCH</name>
<keyword evidence="1" id="KW-0677">Repeat</keyword>
<dbReference type="RefSeq" id="XP_022140817.1">
    <property type="nucleotide sequence ID" value="XM_022285125.1"/>
</dbReference>
<dbReference type="AlphaFoldDB" id="A0A6J1CI57"/>
<dbReference type="PANTHER" id="PTHR46782:SF1">
    <property type="entry name" value="OS01G0757700 PROTEIN"/>
    <property type="match status" value="1"/>
</dbReference>
<dbReference type="NCBIfam" id="TIGR00756">
    <property type="entry name" value="PPR"/>
    <property type="match status" value="1"/>
</dbReference>
<protein>
    <submittedName>
        <fullName evidence="5">Pentatricopeptide repeat-containing protein At4g21190</fullName>
    </submittedName>
</protein>
<evidence type="ECO:0000313" key="4">
    <source>
        <dbReference type="Proteomes" id="UP000504603"/>
    </source>
</evidence>
<dbReference type="GeneID" id="111011395"/>
<reference evidence="5" key="1">
    <citation type="submission" date="2025-08" db="UniProtKB">
        <authorList>
            <consortium name="RefSeq"/>
        </authorList>
    </citation>
    <scope>IDENTIFICATION</scope>
    <source>
        <strain evidence="5">OHB3-1</strain>
    </source>
</reference>
<dbReference type="OrthoDB" id="730418at2759"/>
<feature type="region of interest" description="Disordered" evidence="3">
    <location>
        <begin position="299"/>
        <end position="325"/>
    </location>
</feature>